<proteinExistence type="predicted"/>
<name>A0A146JWQ7_9EUKA</name>
<reference evidence="1" key="1">
    <citation type="submission" date="2015-07" db="EMBL/GenBank/DDBJ databases">
        <title>Adaptation to a free-living lifestyle via gene acquisitions in the diplomonad Trepomonas sp. PC1.</title>
        <authorList>
            <person name="Xu F."/>
            <person name="Jerlstrom-Hultqvist J."/>
            <person name="Kolisko M."/>
            <person name="Simpson A.G.B."/>
            <person name="Roger A.J."/>
            <person name="Svard S.G."/>
            <person name="Andersson J.O."/>
        </authorList>
    </citation>
    <scope>NUCLEOTIDE SEQUENCE</scope>
    <source>
        <strain evidence="1">PC1</strain>
    </source>
</reference>
<sequence length="352" mass="40315">LNCIFTSQMNCCKDTHKQHQDEWFAAVRNQNRTTIQAQLNECVGSTDGGKFQLQIMDGVFKLVVPGFSALMYSILQNDELVLDSLLKPEIHVTTKLDTFIPLKEKSGIKQRILVDEPFQSVFSKNKIENFVFIPKSTSALELCVYLSNFGLFDVVADFAVQQNINLLNNVNSLYQNTLMLISQSQPVFSHFLAFSEHFLPFLGYENQMGENCFQKAVSAQNVPFVTFCFSLCHESKYKAIIQQFVEPLAQKGFGSKQFSELYLNYLMEQYPDPPSYIRKIVKVVEKAEKIEKHNEIKEKSSSRISQSTSELLLVRRNTNDVQESDSLFKKVQQILKQNGTETFLKMEAKSDE</sequence>
<evidence type="ECO:0000313" key="1">
    <source>
        <dbReference type="EMBL" id="JAP89032.1"/>
    </source>
</evidence>
<protein>
    <submittedName>
        <fullName evidence="1">Uncharacterized protein</fullName>
    </submittedName>
</protein>
<organism evidence="1">
    <name type="scientific">Trepomonas sp. PC1</name>
    <dbReference type="NCBI Taxonomy" id="1076344"/>
    <lineage>
        <taxon>Eukaryota</taxon>
        <taxon>Metamonada</taxon>
        <taxon>Diplomonadida</taxon>
        <taxon>Hexamitidae</taxon>
        <taxon>Hexamitinae</taxon>
        <taxon>Trepomonas</taxon>
    </lineage>
</organism>
<dbReference type="EMBL" id="GDID01007574">
    <property type="protein sequence ID" value="JAP89032.1"/>
    <property type="molecule type" value="Transcribed_RNA"/>
</dbReference>
<accession>A0A146JWQ7</accession>
<feature type="non-terminal residue" evidence="1">
    <location>
        <position position="1"/>
    </location>
</feature>
<gene>
    <name evidence="1" type="ORF">TPC1_31473</name>
</gene>
<dbReference type="AlphaFoldDB" id="A0A146JWQ7"/>